<dbReference type="AlphaFoldDB" id="A0A0A7KGM1"/>
<gene>
    <name evidence="1" type="ORF">QR90_09680</name>
</gene>
<evidence type="ECO:0000313" key="1">
    <source>
        <dbReference type="EMBL" id="AIZ45312.1"/>
    </source>
</evidence>
<name>A0A0A7KGM1_9DEIO</name>
<dbReference type="EMBL" id="CP010028">
    <property type="protein sequence ID" value="AIZ45312.1"/>
    <property type="molecule type" value="Genomic_DNA"/>
</dbReference>
<dbReference type="Proteomes" id="UP000030634">
    <property type="component" value="Chromosome"/>
</dbReference>
<reference evidence="2" key="1">
    <citation type="submission" date="2014-11" db="EMBL/GenBank/DDBJ databases">
        <title>Hymenobacter sp. DG25B genome submission.</title>
        <authorList>
            <person name="Jung H.-Y."/>
            <person name="Kim M.K."/>
            <person name="Srinivasan S."/>
            <person name="Lim S."/>
        </authorList>
    </citation>
    <scope>NUCLEOTIDE SEQUENCE [LARGE SCALE GENOMIC DNA]</scope>
    <source>
        <strain evidence="2">DY59</strain>
    </source>
</reference>
<evidence type="ECO:0000313" key="2">
    <source>
        <dbReference type="Proteomes" id="UP000030634"/>
    </source>
</evidence>
<proteinExistence type="predicted"/>
<organism evidence="1 2">
    <name type="scientific">Deinococcus radiopugnans</name>
    <dbReference type="NCBI Taxonomy" id="57497"/>
    <lineage>
        <taxon>Bacteria</taxon>
        <taxon>Thermotogati</taxon>
        <taxon>Deinococcota</taxon>
        <taxon>Deinococci</taxon>
        <taxon>Deinococcales</taxon>
        <taxon>Deinococcaceae</taxon>
        <taxon>Deinococcus</taxon>
    </lineage>
</organism>
<accession>A0A0A7KGM1</accession>
<sequence>MDACIVQRHYDFSLDVTQEMLEESDDISTSDRPQRGVLEEVPVGRDRANGGESFSQLAGSVIRGVTPLIAHVRRLTPLSENPTSSR</sequence>
<dbReference type="HOGENOM" id="CLU_2492698_0_0_0"/>
<protein>
    <submittedName>
        <fullName evidence="1">Uncharacterized protein</fullName>
    </submittedName>
</protein>
<dbReference type="KEGG" id="dsw:QR90_09680"/>